<evidence type="ECO:0000313" key="1">
    <source>
        <dbReference type="EMBL" id="CAD6199525.1"/>
    </source>
</evidence>
<proteinExistence type="predicted"/>
<protein>
    <submittedName>
        <fullName evidence="1">Uncharacterized protein</fullName>
    </submittedName>
</protein>
<comment type="caution">
    <text evidence="1">The sequence shown here is derived from an EMBL/GenBank/DDBJ whole genome shotgun (WGS) entry which is preliminary data.</text>
</comment>
<name>A0A8S1HXP3_9PELO</name>
<dbReference type="Proteomes" id="UP000835052">
    <property type="component" value="Unassembled WGS sequence"/>
</dbReference>
<dbReference type="EMBL" id="CAJGYM010000181">
    <property type="protein sequence ID" value="CAD6199525.1"/>
    <property type="molecule type" value="Genomic_DNA"/>
</dbReference>
<dbReference type="AlphaFoldDB" id="A0A8S1HXP3"/>
<evidence type="ECO:0000313" key="2">
    <source>
        <dbReference type="Proteomes" id="UP000835052"/>
    </source>
</evidence>
<sequence length="85" mass="9463">MVNGTKYVHKKSIPIGPPPFCFQYTRENGNCSGYQVICGDSFSTAVTGEMFYFPNNCASDAGLSKFAKTEFAQRYEAYKLEHGSK</sequence>
<keyword evidence="2" id="KW-1185">Reference proteome</keyword>
<accession>A0A8S1HXP3</accession>
<organism evidence="1 2">
    <name type="scientific">Caenorhabditis auriculariae</name>
    <dbReference type="NCBI Taxonomy" id="2777116"/>
    <lineage>
        <taxon>Eukaryota</taxon>
        <taxon>Metazoa</taxon>
        <taxon>Ecdysozoa</taxon>
        <taxon>Nematoda</taxon>
        <taxon>Chromadorea</taxon>
        <taxon>Rhabditida</taxon>
        <taxon>Rhabditina</taxon>
        <taxon>Rhabditomorpha</taxon>
        <taxon>Rhabditoidea</taxon>
        <taxon>Rhabditidae</taxon>
        <taxon>Peloderinae</taxon>
        <taxon>Caenorhabditis</taxon>
    </lineage>
</organism>
<reference evidence="1" key="1">
    <citation type="submission" date="2020-10" db="EMBL/GenBank/DDBJ databases">
        <authorList>
            <person name="Kikuchi T."/>
        </authorList>
    </citation>
    <scope>NUCLEOTIDE SEQUENCE</scope>
    <source>
        <strain evidence="1">NKZ352</strain>
    </source>
</reference>
<gene>
    <name evidence="1" type="ORF">CAUJ_LOCUS15427</name>
</gene>